<name>A0AAI9T515_PENTH</name>
<dbReference type="Proteomes" id="UP001227192">
    <property type="component" value="Unassembled WGS sequence"/>
</dbReference>
<feature type="compositionally biased region" description="Polar residues" evidence="1">
    <location>
        <begin position="49"/>
        <end position="62"/>
    </location>
</feature>
<gene>
    <name evidence="2" type="ORF">VN97_g12711</name>
</gene>
<protein>
    <submittedName>
        <fullName evidence="2">Uncharacterized protein</fullName>
    </submittedName>
</protein>
<evidence type="ECO:0000313" key="2">
    <source>
        <dbReference type="EMBL" id="KAJ9480817.1"/>
    </source>
</evidence>
<evidence type="ECO:0000256" key="1">
    <source>
        <dbReference type="SAM" id="MobiDB-lite"/>
    </source>
</evidence>
<organism evidence="2 3">
    <name type="scientific">Penicillium thymicola</name>
    <dbReference type="NCBI Taxonomy" id="293382"/>
    <lineage>
        <taxon>Eukaryota</taxon>
        <taxon>Fungi</taxon>
        <taxon>Dikarya</taxon>
        <taxon>Ascomycota</taxon>
        <taxon>Pezizomycotina</taxon>
        <taxon>Eurotiomycetes</taxon>
        <taxon>Eurotiomycetidae</taxon>
        <taxon>Eurotiales</taxon>
        <taxon>Aspergillaceae</taxon>
        <taxon>Penicillium</taxon>
    </lineage>
</organism>
<accession>A0AAI9T515</accession>
<evidence type="ECO:0000313" key="3">
    <source>
        <dbReference type="Proteomes" id="UP001227192"/>
    </source>
</evidence>
<reference evidence="2" key="2">
    <citation type="journal article" date="2016" name="Fungal Biol.">
        <title>Ochratoxin A production by Penicillium thymicola.</title>
        <authorList>
            <person name="Nguyen H.D.T."/>
            <person name="McMullin D.R."/>
            <person name="Ponomareva E."/>
            <person name="Riley R."/>
            <person name="Pomraning K.R."/>
            <person name="Baker S.E."/>
            <person name="Seifert K.A."/>
        </authorList>
    </citation>
    <scope>NUCLEOTIDE SEQUENCE</scope>
    <source>
        <strain evidence="2">DAOM 180753</strain>
    </source>
</reference>
<dbReference type="AlphaFoldDB" id="A0AAI9T515"/>
<proteinExistence type="predicted"/>
<comment type="caution">
    <text evidence="2">The sequence shown here is derived from an EMBL/GenBank/DDBJ whole genome shotgun (WGS) entry which is preliminary data.</text>
</comment>
<feature type="compositionally biased region" description="Basic and acidic residues" evidence="1">
    <location>
        <begin position="77"/>
        <end position="96"/>
    </location>
</feature>
<sequence>MQTSTSRRHPTENLRQARYALPRFGGYGGLVIEGNKSNPDVSFFPIKCTSPQNASNTKSVQGPDQPKPGTCTGQHQGYRDLDQKCGTRTSEERSLR</sequence>
<feature type="region of interest" description="Disordered" evidence="1">
    <location>
        <begin position="48"/>
        <end position="96"/>
    </location>
</feature>
<dbReference type="EMBL" id="LACB01001074">
    <property type="protein sequence ID" value="KAJ9480817.1"/>
    <property type="molecule type" value="Genomic_DNA"/>
</dbReference>
<keyword evidence="3" id="KW-1185">Reference proteome</keyword>
<reference evidence="2" key="1">
    <citation type="submission" date="2015-06" db="EMBL/GenBank/DDBJ databases">
        <authorList>
            <person name="Nguyen H."/>
        </authorList>
    </citation>
    <scope>NUCLEOTIDE SEQUENCE</scope>
    <source>
        <strain evidence="2">DAOM 180753</strain>
    </source>
</reference>